<protein>
    <recommendedName>
        <fullName evidence="1">Methyltransferase FkbM domain-containing protein</fullName>
    </recommendedName>
</protein>
<gene>
    <name evidence="2" type="ORF">C9427_15435</name>
</gene>
<dbReference type="GO" id="GO:0008171">
    <property type="term" value="F:O-methyltransferase activity"/>
    <property type="evidence" value="ECO:0007669"/>
    <property type="project" value="TreeGrafter"/>
</dbReference>
<feature type="domain" description="Methyltransferase FkbM" evidence="1">
    <location>
        <begin position="48"/>
        <end position="218"/>
    </location>
</feature>
<dbReference type="RefSeq" id="WP_107649988.1">
    <property type="nucleotide sequence ID" value="NZ_PZJX01000028.1"/>
</dbReference>
<reference evidence="2 3" key="1">
    <citation type="submission" date="2018-03" db="EMBL/GenBank/DDBJ databases">
        <title>Genome sequence of the symbiotic type strain Mesorhizobium helmanticense CSLC115NT isolated from Lotus corniculatus nodules.</title>
        <authorList>
            <person name="Sannazzaro A.I."/>
            <person name="Torres Tejerizo G.A."/>
            <person name="Dip D."/>
            <person name="Caballero M."/>
            <person name="Pistorio M."/>
            <person name="Estrella M.J."/>
        </authorList>
    </citation>
    <scope>NUCLEOTIDE SEQUENCE [LARGE SCALE GENOMIC DNA]</scope>
    <source>
        <strain evidence="2 3">CSLC115N</strain>
    </source>
</reference>
<dbReference type="Pfam" id="PF05050">
    <property type="entry name" value="Methyltransf_21"/>
    <property type="match status" value="1"/>
</dbReference>
<evidence type="ECO:0000313" key="3">
    <source>
        <dbReference type="Proteomes" id="UP000240259"/>
    </source>
</evidence>
<keyword evidence="3" id="KW-1185">Reference proteome</keyword>
<accession>A0A2T4IV41</accession>
<dbReference type="EMBL" id="PZJX01000028">
    <property type="protein sequence ID" value="PTE09485.1"/>
    <property type="molecule type" value="Genomic_DNA"/>
</dbReference>
<dbReference type="InterPro" id="IPR029063">
    <property type="entry name" value="SAM-dependent_MTases_sf"/>
</dbReference>
<sequence>MTMSLAFAAQRVFGMFGYHLRKLDRGVRIDDSFEEQLRLAGDAATIFEVGAADGRDTRTYVDRCPKAIVHAFEPLPENFAKLRIVAESESRIVPVNAAVSSKVGTASFHVAALPDASSLFSPRRTGSRFDKYMSENDVIEVNVTTISEYCKENNIESIDLFKMDAQGSELNILKGAENLIIKKRIRIIYSEVLFMKIYEGCCQFHEVTAYLDQFNYRLHAIYNQHHNESGRLAWADAIYLPDID</sequence>
<dbReference type="PANTHER" id="PTHR36973:SF4">
    <property type="entry name" value="NODULATION PROTEIN"/>
    <property type="match status" value="1"/>
</dbReference>
<dbReference type="SUPFAM" id="SSF53335">
    <property type="entry name" value="S-adenosyl-L-methionine-dependent methyltransferases"/>
    <property type="match status" value="1"/>
</dbReference>
<dbReference type="Proteomes" id="UP000240259">
    <property type="component" value="Unassembled WGS sequence"/>
</dbReference>
<comment type="caution">
    <text evidence="2">The sequence shown here is derived from an EMBL/GenBank/DDBJ whole genome shotgun (WGS) entry which is preliminary data.</text>
</comment>
<dbReference type="InterPro" id="IPR006342">
    <property type="entry name" value="FkbM_mtfrase"/>
</dbReference>
<proteinExistence type="predicted"/>
<dbReference type="InterPro" id="IPR053188">
    <property type="entry name" value="FkbM_Methyltransferase"/>
</dbReference>
<dbReference type="NCBIfam" id="TIGR01444">
    <property type="entry name" value="fkbM_fam"/>
    <property type="match status" value="1"/>
</dbReference>
<dbReference type="Gene3D" id="3.40.50.150">
    <property type="entry name" value="Vaccinia Virus protein VP39"/>
    <property type="match status" value="1"/>
</dbReference>
<dbReference type="AlphaFoldDB" id="A0A2T4IV41"/>
<name>A0A2T4IV41_9HYPH</name>
<dbReference type="OrthoDB" id="292760at2"/>
<evidence type="ECO:0000259" key="1">
    <source>
        <dbReference type="Pfam" id="PF05050"/>
    </source>
</evidence>
<evidence type="ECO:0000313" key="2">
    <source>
        <dbReference type="EMBL" id="PTE09485.1"/>
    </source>
</evidence>
<organism evidence="2 3">
    <name type="scientific">Mesorhizobium helmanticense</name>
    <dbReference type="NCBI Taxonomy" id="1776423"/>
    <lineage>
        <taxon>Bacteria</taxon>
        <taxon>Pseudomonadati</taxon>
        <taxon>Pseudomonadota</taxon>
        <taxon>Alphaproteobacteria</taxon>
        <taxon>Hyphomicrobiales</taxon>
        <taxon>Phyllobacteriaceae</taxon>
        <taxon>Mesorhizobium</taxon>
    </lineage>
</organism>
<dbReference type="PANTHER" id="PTHR36973">
    <property type="entry name" value="SLL1456 PROTEIN-RELATED"/>
    <property type="match status" value="1"/>
</dbReference>